<dbReference type="PROSITE" id="PS51194">
    <property type="entry name" value="HELICASE_CTER"/>
    <property type="match status" value="1"/>
</dbReference>
<dbReference type="AlphaFoldDB" id="A0A1M5IHE3"/>
<keyword evidence="3" id="KW-0378">Hydrolase</keyword>
<dbReference type="GO" id="GO:0003677">
    <property type="term" value="F:DNA binding"/>
    <property type="evidence" value="ECO:0007669"/>
    <property type="project" value="InterPro"/>
</dbReference>
<dbReference type="InterPro" id="IPR027417">
    <property type="entry name" value="P-loop_NTPase"/>
</dbReference>
<evidence type="ECO:0000313" key="4">
    <source>
        <dbReference type="Proteomes" id="UP000184076"/>
    </source>
</evidence>
<evidence type="ECO:0000259" key="2">
    <source>
        <dbReference type="PROSITE" id="PS51194"/>
    </source>
</evidence>
<dbReference type="GO" id="GO:0005829">
    <property type="term" value="C:cytosol"/>
    <property type="evidence" value="ECO:0007669"/>
    <property type="project" value="TreeGrafter"/>
</dbReference>
<keyword evidence="3" id="KW-0347">Helicase</keyword>
<keyword evidence="4" id="KW-1185">Reference proteome</keyword>
<gene>
    <name evidence="3" type="ORF">SAMN02745206_03602</name>
</gene>
<dbReference type="Pfam" id="PF00271">
    <property type="entry name" value="Helicase_C"/>
    <property type="match status" value="1"/>
</dbReference>
<dbReference type="STRING" id="1121391.SAMN02745206_03602"/>
<reference evidence="4" key="1">
    <citation type="submission" date="2016-11" db="EMBL/GenBank/DDBJ databases">
        <authorList>
            <person name="Varghese N."/>
            <person name="Submissions S."/>
        </authorList>
    </citation>
    <scope>NUCLEOTIDE SEQUENCE [LARGE SCALE GENOMIC DNA]</scope>
    <source>
        <strain evidence="4">DSM 9756</strain>
    </source>
</reference>
<dbReference type="InterPro" id="IPR001650">
    <property type="entry name" value="Helicase_C-like"/>
</dbReference>
<keyword evidence="3" id="KW-0067">ATP-binding</keyword>
<evidence type="ECO:0000313" key="3">
    <source>
        <dbReference type="EMBL" id="SHG27687.1"/>
    </source>
</evidence>
<dbReference type="SMART" id="SM00487">
    <property type="entry name" value="DEXDc"/>
    <property type="match status" value="1"/>
</dbReference>
<dbReference type="CDD" id="cd17926">
    <property type="entry name" value="DEXHc_RE"/>
    <property type="match status" value="1"/>
</dbReference>
<proteinExistence type="predicted"/>
<dbReference type="GO" id="GO:0016787">
    <property type="term" value="F:hydrolase activity"/>
    <property type="evidence" value="ECO:0007669"/>
    <property type="project" value="InterPro"/>
</dbReference>
<dbReference type="RefSeq" id="WP_073042003.1">
    <property type="nucleotide sequence ID" value="NZ_FQVB01000056.1"/>
</dbReference>
<dbReference type="InterPro" id="IPR014001">
    <property type="entry name" value="Helicase_ATP-bd"/>
</dbReference>
<dbReference type="SMART" id="SM00490">
    <property type="entry name" value="HELICc"/>
    <property type="match status" value="1"/>
</dbReference>
<dbReference type="InterPro" id="IPR006935">
    <property type="entry name" value="Helicase/UvrB_N"/>
</dbReference>
<protein>
    <submittedName>
        <fullName evidence="3">Superfamily II DNA or RNA helicase</fullName>
    </submittedName>
</protein>
<dbReference type="CDD" id="cd18785">
    <property type="entry name" value="SF2_C"/>
    <property type="match status" value="1"/>
</dbReference>
<dbReference type="EMBL" id="FQVB01000056">
    <property type="protein sequence ID" value="SHG27687.1"/>
    <property type="molecule type" value="Genomic_DNA"/>
</dbReference>
<feature type="domain" description="Helicase ATP-binding" evidence="1">
    <location>
        <begin position="109"/>
        <end position="256"/>
    </location>
</feature>
<dbReference type="Proteomes" id="UP000184076">
    <property type="component" value="Unassembled WGS sequence"/>
</dbReference>
<dbReference type="PROSITE" id="PS51192">
    <property type="entry name" value="HELICASE_ATP_BIND_1"/>
    <property type="match status" value="1"/>
</dbReference>
<dbReference type="Gene3D" id="3.40.50.300">
    <property type="entry name" value="P-loop containing nucleotide triphosphate hydrolases"/>
    <property type="match status" value="2"/>
</dbReference>
<keyword evidence="3" id="KW-0547">Nucleotide-binding</keyword>
<dbReference type="Pfam" id="PF04851">
    <property type="entry name" value="ResIII"/>
    <property type="match status" value="1"/>
</dbReference>
<dbReference type="GO" id="GO:0005524">
    <property type="term" value="F:ATP binding"/>
    <property type="evidence" value="ECO:0007669"/>
    <property type="project" value="InterPro"/>
</dbReference>
<evidence type="ECO:0000259" key="1">
    <source>
        <dbReference type="PROSITE" id="PS51192"/>
    </source>
</evidence>
<dbReference type="PANTHER" id="PTHR47396">
    <property type="entry name" value="TYPE I RESTRICTION ENZYME ECOKI R PROTEIN"/>
    <property type="match status" value="1"/>
</dbReference>
<name>A0A1M5IHE3_9BACT</name>
<dbReference type="GO" id="GO:0004386">
    <property type="term" value="F:helicase activity"/>
    <property type="evidence" value="ECO:0007669"/>
    <property type="project" value="UniProtKB-KW"/>
</dbReference>
<dbReference type="InterPro" id="IPR050742">
    <property type="entry name" value="Helicase_Restrict-Modif_Enz"/>
</dbReference>
<sequence>MRIIVSSDVEIIGGPLPLLAELRRALTFDNPAYIEAERMERSTRGIPPVLRFFKERGRNLIVPRGMARWIVTTARRDGISCEIDDRRRLCPPVEFSFHGKLRDYQHEAASAILARDFGVLTAPTGSGKTVMALAVIAKRRQPTIIIVHTRELAEQWVARIESFQGIPAKEVGRIGGGKKTIAPITVAMVQTLYKCADEVASRFGHLIVDECHRAPARTFTEAVSAFDCRYMLGLSATPWRRDKLSKLIYCFLGDKVHEVERDRLLESRAILPAELVVRKTSFTAFSDPTENYPAALTELTQNPERNALIVDDVLDLCKRITGTILVLSDRKDHLLILAKLIRSHGEQCVILTGDLPKKKRTKIVDTLNRGKVRILLATGQLVGEGFDCPNLHALVLTTPVRFSGRVIQYLGRVLRPAPGKDKAVVVDYCDELEGVFRHSFFKRQSLFQSLMGTKENLDEEGVETAVGASR</sequence>
<dbReference type="PANTHER" id="PTHR47396:SF1">
    <property type="entry name" value="ATP-DEPENDENT HELICASE IRC3-RELATED"/>
    <property type="match status" value="1"/>
</dbReference>
<feature type="domain" description="Helicase C-terminal" evidence="2">
    <location>
        <begin position="312"/>
        <end position="470"/>
    </location>
</feature>
<dbReference type="SUPFAM" id="SSF52540">
    <property type="entry name" value="P-loop containing nucleoside triphosphate hydrolases"/>
    <property type="match status" value="2"/>
</dbReference>
<accession>A0A1M5IHE3</accession>
<organism evidence="3 4">
    <name type="scientific">Desulfacinum infernum DSM 9756</name>
    <dbReference type="NCBI Taxonomy" id="1121391"/>
    <lineage>
        <taxon>Bacteria</taxon>
        <taxon>Pseudomonadati</taxon>
        <taxon>Thermodesulfobacteriota</taxon>
        <taxon>Syntrophobacteria</taxon>
        <taxon>Syntrophobacterales</taxon>
        <taxon>Syntrophobacteraceae</taxon>
        <taxon>Desulfacinum</taxon>
    </lineage>
</organism>